<feature type="transmembrane region" description="Helical" evidence="1">
    <location>
        <begin position="70"/>
        <end position="90"/>
    </location>
</feature>
<reference evidence="2 3" key="1">
    <citation type="journal article" date="2019" name="Sci. Rep.">
        <title>Nanopore sequencing improves the draft genome of the human pathogenic amoeba Naegleria fowleri.</title>
        <authorList>
            <person name="Liechti N."/>
            <person name="Schurch N."/>
            <person name="Bruggmann R."/>
            <person name="Wittwer M."/>
        </authorList>
    </citation>
    <scope>NUCLEOTIDE SEQUENCE [LARGE SCALE GENOMIC DNA]</scope>
    <source>
        <strain evidence="2 3">ATCC 30894</strain>
    </source>
</reference>
<keyword evidence="1" id="KW-0812">Transmembrane</keyword>
<proteinExistence type="predicted"/>
<keyword evidence="1" id="KW-1133">Transmembrane helix</keyword>
<evidence type="ECO:0000256" key="1">
    <source>
        <dbReference type="SAM" id="Phobius"/>
    </source>
</evidence>
<evidence type="ECO:0000313" key="2">
    <source>
        <dbReference type="EMBL" id="KAF0979405.1"/>
    </source>
</evidence>
<feature type="transmembrane region" description="Helical" evidence="1">
    <location>
        <begin position="304"/>
        <end position="324"/>
    </location>
</feature>
<gene>
    <name evidence="2" type="ORF">FDP41_001748</name>
</gene>
<feature type="transmembrane region" description="Helical" evidence="1">
    <location>
        <begin position="204"/>
        <end position="228"/>
    </location>
</feature>
<dbReference type="AlphaFoldDB" id="A0A6A5C1J6"/>
<sequence>MSCDYYQLQQSSNNVTNTTFTPHPLTPLEVYHILNFFTTSPYIIIQSILFVLSIVVYIYKFKEMKRNQHVLFIMLFVLQSDIMVDLILRVNNEANAYEHSRNTTNGVEDYLLTGIAVAHRCIINFLVFWQLWIMYFLCSVFLHTCHEIAAISSIGYKCFKFANIATIVVISVFFVCHTLYNIITGALTIHGVFIDVTVYVPMEIALLVAAGILFFTSSLVFSILLNIISYKLETSLTKSMIKLKQMMKGNEEFTSRELEATLRFKQTSLRKTRLMHAGLSIAIILESLGFLCISFYVLNIFFGFVYLLLSNFGIFVFVSLLIGINAPMKEVQQFFQKFVVDDKANDSSKKNKY</sequence>
<dbReference type="EMBL" id="VFQX01000027">
    <property type="protein sequence ID" value="KAF0979405.1"/>
    <property type="molecule type" value="Genomic_DNA"/>
</dbReference>
<dbReference type="RefSeq" id="XP_044564118.1">
    <property type="nucleotide sequence ID" value="XM_044704866.1"/>
</dbReference>
<keyword evidence="3" id="KW-1185">Reference proteome</keyword>
<dbReference type="GeneID" id="68108966"/>
<feature type="transmembrane region" description="Helical" evidence="1">
    <location>
        <begin position="110"/>
        <end position="143"/>
    </location>
</feature>
<protein>
    <recommendedName>
        <fullName evidence="4">G-protein coupled receptors family 1 profile domain-containing protein</fullName>
    </recommendedName>
</protein>
<evidence type="ECO:0000313" key="3">
    <source>
        <dbReference type="Proteomes" id="UP000444721"/>
    </source>
</evidence>
<feature type="transmembrane region" description="Helical" evidence="1">
    <location>
        <begin position="274"/>
        <end position="298"/>
    </location>
</feature>
<feature type="transmembrane region" description="Helical" evidence="1">
    <location>
        <begin position="164"/>
        <end position="184"/>
    </location>
</feature>
<dbReference type="VEuPathDB" id="AmoebaDB:FDP41_001748"/>
<keyword evidence="1" id="KW-0472">Membrane</keyword>
<name>A0A6A5C1J6_NAEFO</name>
<comment type="caution">
    <text evidence="2">The sequence shown here is derived from an EMBL/GenBank/DDBJ whole genome shotgun (WGS) entry which is preliminary data.</text>
</comment>
<dbReference type="VEuPathDB" id="AmoebaDB:NF0035740"/>
<dbReference type="Proteomes" id="UP000444721">
    <property type="component" value="Unassembled WGS sequence"/>
</dbReference>
<evidence type="ECO:0008006" key="4">
    <source>
        <dbReference type="Google" id="ProtNLM"/>
    </source>
</evidence>
<dbReference type="VEuPathDB" id="AmoebaDB:NfTy_055100"/>
<organism evidence="2 3">
    <name type="scientific">Naegleria fowleri</name>
    <name type="common">Brain eating amoeba</name>
    <dbReference type="NCBI Taxonomy" id="5763"/>
    <lineage>
        <taxon>Eukaryota</taxon>
        <taxon>Discoba</taxon>
        <taxon>Heterolobosea</taxon>
        <taxon>Tetramitia</taxon>
        <taxon>Eutetramitia</taxon>
        <taxon>Vahlkampfiidae</taxon>
        <taxon>Naegleria</taxon>
    </lineage>
</organism>
<dbReference type="OrthoDB" id="10341692at2759"/>
<feature type="transmembrane region" description="Helical" evidence="1">
    <location>
        <begin position="33"/>
        <end position="58"/>
    </location>
</feature>
<accession>A0A6A5C1J6</accession>